<dbReference type="OMA" id="PNIMQRF"/>
<dbReference type="InterPro" id="IPR041366">
    <property type="entry name" value="Pre-PUA"/>
</dbReference>
<reference evidence="5" key="2">
    <citation type="journal article" date="2007" name="Science">
        <title>Draft genome sequence of the sexually transmitted pathogen Trichomonas vaginalis.</title>
        <authorList>
            <person name="Carlton J.M."/>
            <person name="Hirt R.P."/>
            <person name="Silva J.C."/>
            <person name="Delcher A.L."/>
            <person name="Schatz M."/>
            <person name="Zhao Q."/>
            <person name="Wortman J.R."/>
            <person name="Bidwell S.L."/>
            <person name="Alsmark U.C.M."/>
            <person name="Besteiro S."/>
            <person name="Sicheritz-Ponten T."/>
            <person name="Noel C.J."/>
            <person name="Dacks J.B."/>
            <person name="Foster P.G."/>
            <person name="Simillion C."/>
            <person name="Van de Peer Y."/>
            <person name="Miranda-Saavedra D."/>
            <person name="Barton G.J."/>
            <person name="Westrop G.D."/>
            <person name="Mueller S."/>
            <person name="Dessi D."/>
            <person name="Fiori P.L."/>
            <person name="Ren Q."/>
            <person name="Paulsen I."/>
            <person name="Zhang H."/>
            <person name="Bastida-Corcuera F.D."/>
            <person name="Simoes-Barbosa A."/>
            <person name="Brown M.T."/>
            <person name="Hayes R.D."/>
            <person name="Mukherjee M."/>
            <person name="Okumura C.Y."/>
            <person name="Schneider R."/>
            <person name="Smith A.J."/>
            <person name="Vanacova S."/>
            <person name="Villalvazo M."/>
            <person name="Haas B.J."/>
            <person name="Pertea M."/>
            <person name="Feldblyum T.V."/>
            <person name="Utterback T.R."/>
            <person name="Shu C.L."/>
            <person name="Osoegawa K."/>
            <person name="de Jong P.J."/>
            <person name="Hrdy I."/>
            <person name="Horvathova L."/>
            <person name="Zubacova Z."/>
            <person name="Dolezal P."/>
            <person name="Malik S.B."/>
            <person name="Logsdon J.M. Jr."/>
            <person name="Henze K."/>
            <person name="Gupta A."/>
            <person name="Wang C.C."/>
            <person name="Dunne R.L."/>
            <person name="Upcroft J.A."/>
            <person name="Upcroft P."/>
            <person name="White O."/>
            <person name="Salzberg S.L."/>
            <person name="Tang P."/>
            <person name="Chiu C.-H."/>
            <person name="Lee Y.-S."/>
            <person name="Embley T.M."/>
            <person name="Coombs G.H."/>
            <person name="Mottram J.C."/>
            <person name="Tachezy J."/>
            <person name="Fraser-Liggett C.M."/>
            <person name="Johnson P.J."/>
        </authorList>
    </citation>
    <scope>NUCLEOTIDE SEQUENCE [LARGE SCALE GENOMIC DNA]</scope>
    <source>
        <strain evidence="5">G3</strain>
    </source>
</reference>
<dbReference type="eggNOG" id="KOG2523">
    <property type="taxonomic scope" value="Eukaryota"/>
</dbReference>
<evidence type="ECO:0000256" key="1">
    <source>
        <dbReference type="ARBA" id="ARBA00004496"/>
    </source>
</evidence>
<dbReference type="KEGG" id="tva:4765019"/>
<dbReference type="STRING" id="5722.A2EJQ9"/>
<protein>
    <submittedName>
        <fullName evidence="5">PUA domain containing protein</fullName>
    </submittedName>
</protein>
<sequence>MFQKLPAEKLKKHTTLKSNLLTKLKNQAIKEMPLIEGIIDEIFPKKTPVIVYSIEQHLKLYAVDNKPVMVELGTGDVFPMLRTAIDYPGLLPVIYVDEGAVNALLRGADLMAPGIKLVPKEFEAGAIVQVNLLDCDHPFMIGQAQMSSAEAKNAKGIAVKNLTILRDALYMAHNGL</sequence>
<dbReference type="InParanoid" id="A2EJQ9"/>
<dbReference type="VEuPathDB" id="TrichDB:TVAG_342970"/>
<dbReference type="NCBIfam" id="TIGR00451">
    <property type="entry name" value="unchar_dom_2"/>
    <property type="match status" value="1"/>
</dbReference>
<dbReference type="RefSeq" id="XP_001319356.1">
    <property type="nucleotide sequence ID" value="XM_001319321.1"/>
</dbReference>
<dbReference type="Gene3D" id="3.10.400.20">
    <property type="match status" value="1"/>
</dbReference>
<dbReference type="GO" id="GO:0005737">
    <property type="term" value="C:cytoplasm"/>
    <property type="evidence" value="ECO:0007669"/>
    <property type="project" value="UniProtKB-SubCell"/>
</dbReference>
<dbReference type="FunCoup" id="A2EJQ9">
    <property type="interactions" value="277"/>
</dbReference>
<feature type="domain" description="PUA" evidence="4">
    <location>
        <begin position="92"/>
        <end position="166"/>
    </location>
</feature>
<dbReference type="InterPro" id="IPR016437">
    <property type="entry name" value="MCT-1/Tma20"/>
</dbReference>
<dbReference type="InterPro" id="IPR015947">
    <property type="entry name" value="PUA-like_sf"/>
</dbReference>
<dbReference type="Pfam" id="PF01472">
    <property type="entry name" value="PUA"/>
    <property type="match status" value="1"/>
</dbReference>
<dbReference type="GO" id="GO:0003723">
    <property type="term" value="F:RNA binding"/>
    <property type="evidence" value="ECO:0007669"/>
    <property type="project" value="InterPro"/>
</dbReference>
<keyword evidence="6" id="KW-1185">Reference proteome</keyword>
<dbReference type="FunFam" id="3.10.400.20:FF:000011">
    <property type="entry name" value="PUA domain containing protein"/>
    <property type="match status" value="1"/>
</dbReference>
<gene>
    <name evidence="5" type="ORF">TVAG_342970</name>
</gene>
<dbReference type="Proteomes" id="UP000001542">
    <property type="component" value="Unassembled WGS sequence"/>
</dbReference>
<dbReference type="GO" id="GO:0001731">
    <property type="term" value="P:formation of translation preinitiation complex"/>
    <property type="evidence" value="ECO:0000318"/>
    <property type="project" value="GO_Central"/>
</dbReference>
<dbReference type="PIRSF" id="PIRSF005067">
    <property type="entry name" value="Tma_RNA-bind_prd"/>
    <property type="match status" value="1"/>
</dbReference>
<evidence type="ECO:0000259" key="4">
    <source>
        <dbReference type="SMART" id="SM00359"/>
    </source>
</evidence>
<organism evidence="5 6">
    <name type="scientific">Trichomonas vaginalis (strain ATCC PRA-98 / G3)</name>
    <dbReference type="NCBI Taxonomy" id="412133"/>
    <lineage>
        <taxon>Eukaryota</taxon>
        <taxon>Metamonada</taxon>
        <taxon>Parabasalia</taxon>
        <taxon>Trichomonadida</taxon>
        <taxon>Trichomonadidae</taxon>
        <taxon>Trichomonas</taxon>
    </lineage>
</organism>
<dbReference type="OrthoDB" id="10249667at2759"/>
<dbReference type="SUPFAM" id="SSF88697">
    <property type="entry name" value="PUA domain-like"/>
    <property type="match status" value="1"/>
</dbReference>
<evidence type="ECO:0000313" key="5">
    <source>
        <dbReference type="EMBL" id="EAY07133.1"/>
    </source>
</evidence>
<dbReference type="CDD" id="cd11580">
    <property type="entry name" value="eIF2D_N_like"/>
    <property type="match status" value="1"/>
</dbReference>
<keyword evidence="2 3" id="KW-0963">Cytoplasm</keyword>
<dbReference type="CDD" id="cd07953">
    <property type="entry name" value="PUA"/>
    <property type="match status" value="1"/>
</dbReference>
<evidence type="ECO:0000256" key="2">
    <source>
        <dbReference type="ARBA" id="ARBA00022490"/>
    </source>
</evidence>
<dbReference type="PROSITE" id="PS50890">
    <property type="entry name" value="PUA"/>
    <property type="match status" value="1"/>
</dbReference>
<dbReference type="SMR" id="A2EJQ9"/>
<proteinExistence type="predicted"/>
<name>A2EJQ9_TRIV3</name>
<dbReference type="EMBL" id="DS113407">
    <property type="protein sequence ID" value="EAY07133.1"/>
    <property type="molecule type" value="Genomic_DNA"/>
</dbReference>
<reference evidence="5" key="1">
    <citation type="submission" date="2006-10" db="EMBL/GenBank/DDBJ databases">
        <authorList>
            <person name="Amadeo P."/>
            <person name="Zhao Q."/>
            <person name="Wortman J."/>
            <person name="Fraser-Liggett C."/>
            <person name="Carlton J."/>
        </authorList>
    </citation>
    <scope>NUCLEOTIDE SEQUENCE</scope>
    <source>
        <strain evidence="5">G3</strain>
    </source>
</reference>
<evidence type="ECO:0000313" key="6">
    <source>
        <dbReference type="Proteomes" id="UP000001542"/>
    </source>
</evidence>
<dbReference type="InterPro" id="IPR004521">
    <property type="entry name" value="Uncharacterised_CHP00451"/>
</dbReference>
<dbReference type="PANTHER" id="PTHR22798">
    <property type="entry name" value="MCT-1 PROTEIN"/>
    <property type="match status" value="1"/>
</dbReference>
<dbReference type="AlphaFoldDB" id="A2EJQ9"/>
<dbReference type="PANTHER" id="PTHR22798:SF0">
    <property type="entry name" value="MALIGNANT T-CELL-AMPLIFIED SEQUENCE 1"/>
    <property type="match status" value="1"/>
</dbReference>
<dbReference type="VEuPathDB" id="TrichDB:TVAGG3_0579800"/>
<dbReference type="InterPro" id="IPR002478">
    <property type="entry name" value="PUA"/>
</dbReference>
<evidence type="ECO:0000256" key="3">
    <source>
        <dbReference type="PIRNR" id="PIRNR005067"/>
    </source>
</evidence>
<accession>A2EJQ9</accession>
<comment type="subcellular location">
    <subcellularLocation>
        <location evidence="1 3">Cytoplasm</location>
    </subcellularLocation>
</comment>
<dbReference type="SMART" id="SM00359">
    <property type="entry name" value="PUA"/>
    <property type="match status" value="1"/>
</dbReference>
<dbReference type="Pfam" id="PF17832">
    <property type="entry name" value="Pre-PUA"/>
    <property type="match status" value="1"/>
</dbReference>